<comment type="similarity">
    <text evidence="1">Belongs to the protein-tyrosine phosphatase family. Non-receptor class CDC14 subfamily.</text>
</comment>
<reference evidence="7 8" key="1">
    <citation type="submission" date="2022-12" db="EMBL/GenBank/DDBJ databases">
        <title>Chromosome-level genome assembly of true bugs.</title>
        <authorList>
            <person name="Ma L."/>
            <person name="Li H."/>
        </authorList>
    </citation>
    <scope>NUCLEOTIDE SEQUENCE [LARGE SCALE GENOMIC DNA]</scope>
    <source>
        <strain evidence="7">Lab_2022b</strain>
    </source>
</reference>
<dbReference type="PROSITE" id="PS00383">
    <property type="entry name" value="TYR_PHOSPHATASE_1"/>
    <property type="match status" value="1"/>
</dbReference>
<evidence type="ECO:0000256" key="3">
    <source>
        <dbReference type="ARBA" id="ARBA00022801"/>
    </source>
</evidence>
<proteinExistence type="inferred from homology"/>
<feature type="domain" description="Tyrosine-protein phosphatase" evidence="5">
    <location>
        <begin position="183"/>
        <end position="342"/>
    </location>
</feature>
<dbReference type="CDD" id="cd14499">
    <property type="entry name" value="CDC14_C"/>
    <property type="match status" value="1"/>
</dbReference>
<evidence type="ECO:0000313" key="7">
    <source>
        <dbReference type="EMBL" id="KAK9497342.1"/>
    </source>
</evidence>
<organism evidence="7 8">
    <name type="scientific">Rhynocoris fuscipes</name>
    <dbReference type="NCBI Taxonomy" id="488301"/>
    <lineage>
        <taxon>Eukaryota</taxon>
        <taxon>Metazoa</taxon>
        <taxon>Ecdysozoa</taxon>
        <taxon>Arthropoda</taxon>
        <taxon>Hexapoda</taxon>
        <taxon>Insecta</taxon>
        <taxon>Pterygota</taxon>
        <taxon>Neoptera</taxon>
        <taxon>Paraneoptera</taxon>
        <taxon>Hemiptera</taxon>
        <taxon>Heteroptera</taxon>
        <taxon>Panheteroptera</taxon>
        <taxon>Cimicomorpha</taxon>
        <taxon>Reduviidae</taxon>
        <taxon>Harpactorinae</taxon>
        <taxon>Harpactorini</taxon>
        <taxon>Rhynocoris</taxon>
    </lineage>
</organism>
<dbReference type="InterPro" id="IPR016130">
    <property type="entry name" value="Tyr_Pase_AS"/>
</dbReference>
<dbReference type="InterPro" id="IPR000387">
    <property type="entry name" value="Tyr_Pase_dom"/>
</dbReference>
<dbReference type="Proteomes" id="UP001461498">
    <property type="component" value="Unassembled WGS sequence"/>
</dbReference>
<evidence type="ECO:0000259" key="6">
    <source>
        <dbReference type="PROSITE" id="PS50056"/>
    </source>
</evidence>
<evidence type="ECO:0000259" key="5">
    <source>
        <dbReference type="PROSITE" id="PS50054"/>
    </source>
</evidence>
<dbReference type="FunFam" id="3.90.190.10:FF:000006">
    <property type="entry name" value="Dual specificity protein phosphatase CDC14B"/>
    <property type="match status" value="1"/>
</dbReference>
<dbReference type="PANTHER" id="PTHR23339">
    <property type="entry name" value="TYROSINE SPECIFIC PROTEIN PHOSPHATASE AND DUAL SPECIFICITY PROTEIN PHOSPHATASE"/>
    <property type="match status" value="1"/>
</dbReference>
<dbReference type="GO" id="GO:0004725">
    <property type="term" value="F:protein tyrosine phosphatase activity"/>
    <property type="evidence" value="ECO:0007669"/>
    <property type="project" value="UniProtKB-EC"/>
</dbReference>
<dbReference type="Gene3D" id="3.90.190.10">
    <property type="entry name" value="Protein tyrosine phosphatase superfamily"/>
    <property type="match status" value="2"/>
</dbReference>
<dbReference type="PROSITE" id="PS50056">
    <property type="entry name" value="TYR_PHOSPHATASE_2"/>
    <property type="match status" value="1"/>
</dbReference>
<evidence type="ECO:0000256" key="4">
    <source>
        <dbReference type="ARBA" id="ARBA00022912"/>
    </source>
</evidence>
<feature type="domain" description="Tyrosine specific protein phosphatases" evidence="6">
    <location>
        <begin position="262"/>
        <end position="328"/>
    </location>
</feature>
<dbReference type="EC" id="3.1.3.48" evidence="2"/>
<dbReference type="PROSITE" id="PS50054">
    <property type="entry name" value="TYR_PHOSPHATASE_DUAL"/>
    <property type="match status" value="1"/>
</dbReference>
<protein>
    <recommendedName>
        <fullName evidence="2">protein-tyrosine-phosphatase</fullName>
        <ecNumber evidence="2">3.1.3.48</ecNumber>
    </recommendedName>
</protein>
<dbReference type="EMBL" id="JAPXFL010000015">
    <property type="protein sequence ID" value="KAK9497342.1"/>
    <property type="molecule type" value="Genomic_DNA"/>
</dbReference>
<sequence length="578" mass="65762">MHSIEAYSGVLVAACEFIKDQLYFITLRTSIKPKSTSNTHYFTIDDELVYENFFSDFGPLNLAMLFRYCIKVNRKRKVASQSNKKIVHYTTIEPQKRVNAAYLIASYAILYLKKTPEEAFKALVDGIQPPFIPFRDASSGVSVFHVTLLDCLQAVYKAYHLGFFNFDDFDVDEYEYYERVENGDLNWIVPQKFLAFCGPHAITKIENGYPLHSPESYFSYFRKNNVKTVIRLNKKIYDSSRFTNCGFQHRDLFFVDGSTPSDAILKQFLTLSESVPDAIAVHCKAGLGRTGSLIGCYIMKHYHFNVMEAIAWIRICRPGSIIGHQQQWLKEKEQQMWYWGNKYRESVYGCSSKFPVHNYGIYSKKLKELSDRVGHENLKNELLHYPDSISRILLKVDTMKIEDKNINNVDKIPLNKDKPVVSNLKDIKTANSSLTQGDHLNQIKVMRKKPRAVTATINNNVRSVRVKETVTEIQSETPLKVTKVVDKVSSSALTKRGPRSVISRRNVWLGSSVGTNRNLLLRPSGSKTSVVCQRPLTRSIAKSSFTVETSQIGSSSLNSRPCLGPTARVSKLTMNTAI</sequence>
<dbReference type="InterPro" id="IPR020422">
    <property type="entry name" value="TYR_PHOSPHATASE_DUAL_dom"/>
</dbReference>
<name>A0AAW1CGD0_9HEMI</name>
<keyword evidence="8" id="KW-1185">Reference proteome</keyword>
<dbReference type="InterPro" id="IPR050561">
    <property type="entry name" value="PTP"/>
</dbReference>
<accession>A0AAW1CGD0</accession>
<dbReference type="InterPro" id="IPR029260">
    <property type="entry name" value="DSPn"/>
</dbReference>
<dbReference type="SUPFAM" id="SSF52799">
    <property type="entry name" value="(Phosphotyrosine protein) phosphatases II"/>
    <property type="match status" value="2"/>
</dbReference>
<dbReference type="AlphaFoldDB" id="A0AAW1CGD0"/>
<dbReference type="CDD" id="cd17657">
    <property type="entry name" value="CDC14_N"/>
    <property type="match status" value="1"/>
</dbReference>
<evidence type="ECO:0000256" key="1">
    <source>
        <dbReference type="ARBA" id="ARBA00007315"/>
    </source>
</evidence>
<keyword evidence="4" id="KW-0904">Protein phosphatase</keyword>
<gene>
    <name evidence="7" type="ORF">O3M35_004678</name>
</gene>
<evidence type="ECO:0000256" key="2">
    <source>
        <dbReference type="ARBA" id="ARBA00013064"/>
    </source>
</evidence>
<keyword evidence="3" id="KW-0378">Hydrolase</keyword>
<evidence type="ECO:0000313" key="8">
    <source>
        <dbReference type="Proteomes" id="UP001461498"/>
    </source>
</evidence>
<dbReference type="Pfam" id="PF22785">
    <property type="entry name" value="Tc-R-P"/>
    <property type="match status" value="1"/>
</dbReference>
<dbReference type="Pfam" id="PF14671">
    <property type="entry name" value="DSPn"/>
    <property type="match status" value="1"/>
</dbReference>
<dbReference type="InterPro" id="IPR029021">
    <property type="entry name" value="Prot-tyrosine_phosphatase-like"/>
</dbReference>
<dbReference type="InterPro" id="IPR044506">
    <property type="entry name" value="CDC14_C"/>
</dbReference>
<comment type="caution">
    <text evidence="7">The sequence shown here is derived from an EMBL/GenBank/DDBJ whole genome shotgun (WGS) entry which is preliminary data.</text>
</comment>
<dbReference type="SMART" id="SM00195">
    <property type="entry name" value="DSPc"/>
    <property type="match status" value="1"/>
</dbReference>